<keyword evidence="3 9" id="KW-0479">Metal-binding</keyword>
<dbReference type="PIRSF" id="PIRSF005586">
    <property type="entry name" value="RNApol_RpoM"/>
    <property type="match status" value="1"/>
</dbReference>
<dbReference type="InterPro" id="IPR001529">
    <property type="entry name" value="Zn_ribbon_RPB9"/>
</dbReference>
<dbReference type="PANTHER" id="PTHR11239:SF12">
    <property type="entry name" value="DNA-DIRECTED RNA POLYMERASE III SUBUNIT RPC10"/>
    <property type="match status" value="1"/>
</dbReference>
<dbReference type="PANTHER" id="PTHR11239">
    <property type="entry name" value="DNA-DIRECTED RNA POLYMERASE"/>
    <property type="match status" value="1"/>
</dbReference>
<keyword evidence="12" id="KW-1185">Reference proteome</keyword>
<dbReference type="Proteomes" id="UP001497383">
    <property type="component" value="Chromosome 4"/>
</dbReference>
<dbReference type="SUPFAM" id="SSF57783">
    <property type="entry name" value="Zinc beta-ribbon"/>
    <property type="match status" value="2"/>
</dbReference>
<accession>A0ABP0ZNB8</accession>
<evidence type="ECO:0000259" key="10">
    <source>
        <dbReference type="PROSITE" id="PS51133"/>
    </source>
</evidence>
<dbReference type="SMART" id="SM00440">
    <property type="entry name" value="ZnF_C2C2"/>
    <property type="match status" value="1"/>
</dbReference>
<dbReference type="Gene3D" id="2.20.25.10">
    <property type="match status" value="1"/>
</dbReference>
<evidence type="ECO:0000313" key="12">
    <source>
        <dbReference type="Proteomes" id="UP001497383"/>
    </source>
</evidence>
<dbReference type="Pfam" id="PF02150">
    <property type="entry name" value="Zn_ribbon_RPB9"/>
    <property type="match status" value="1"/>
</dbReference>
<evidence type="ECO:0000256" key="7">
    <source>
        <dbReference type="PIRNR" id="PIRNR005586"/>
    </source>
</evidence>
<dbReference type="InterPro" id="IPR034014">
    <property type="entry name" value="Zn_ribbon_RPC11_C"/>
</dbReference>
<dbReference type="GeneID" id="92209044"/>
<evidence type="ECO:0000256" key="9">
    <source>
        <dbReference type="RuleBase" id="RU003474"/>
    </source>
</evidence>
<reference evidence="11 12" key="1">
    <citation type="submission" date="2024-03" db="EMBL/GenBank/DDBJ databases">
        <authorList>
            <person name="Brejova B."/>
        </authorList>
    </citation>
    <scope>NUCLEOTIDE SEQUENCE [LARGE SCALE GENOMIC DNA]</scope>
    <source>
        <strain evidence="11 12">CBS 14171</strain>
    </source>
</reference>
<dbReference type="Pfam" id="PF01096">
    <property type="entry name" value="Zn_ribbon_TFIIS"/>
    <property type="match status" value="1"/>
</dbReference>
<evidence type="ECO:0000313" key="11">
    <source>
        <dbReference type="EMBL" id="CAK9439748.1"/>
    </source>
</evidence>
<dbReference type="RefSeq" id="XP_066830786.1">
    <property type="nucleotide sequence ID" value="XM_066974003.1"/>
</dbReference>
<evidence type="ECO:0000256" key="2">
    <source>
        <dbReference type="ARBA" id="ARBA00022478"/>
    </source>
</evidence>
<dbReference type="InterPro" id="IPR012164">
    <property type="entry name" value="Rpa12/Rpb9/Rpc10/TFS"/>
</dbReference>
<name>A0ABP0ZNB8_9ASCO</name>
<sequence length="112" mass="12695">MLTFCPLCSNLLMIQSTTEDNVNKFQCSTCPYSFPIVGFQIFDRKTLNTKVVDDILGGEGAWDNVDQTQAQCPVNSCSGNKAYYFQLQIRSADENSTTFLKCTTCSHRWRED</sequence>
<feature type="domain" description="TFIIS-type" evidence="10">
    <location>
        <begin position="68"/>
        <end position="110"/>
    </location>
</feature>
<evidence type="ECO:0000256" key="5">
    <source>
        <dbReference type="ARBA" id="ARBA00022833"/>
    </source>
</evidence>
<comment type="function">
    <text evidence="7">DNA-dependent RNA polymerase catalyzes the transcription of DNA into RNA using the four ribonucleoside triphosphates as substrates.</text>
</comment>
<comment type="similarity">
    <text evidence="7 9">Belongs to the archaeal rpoM/eukaryotic RPA12/RPB9/RPC11 RNA polymerase family.</text>
</comment>
<keyword evidence="7 9" id="KW-0804">Transcription</keyword>
<dbReference type="SMART" id="SM00661">
    <property type="entry name" value="RPOL9"/>
    <property type="match status" value="1"/>
</dbReference>
<dbReference type="CDD" id="cd10509">
    <property type="entry name" value="Zn-ribbon_RPC11"/>
    <property type="match status" value="1"/>
</dbReference>
<dbReference type="InterPro" id="IPR001222">
    <property type="entry name" value="Znf_TFIIS"/>
</dbReference>
<dbReference type="EMBL" id="OZ022408">
    <property type="protein sequence ID" value="CAK9439748.1"/>
    <property type="molecule type" value="Genomic_DNA"/>
</dbReference>
<evidence type="ECO:0000256" key="6">
    <source>
        <dbReference type="ARBA" id="ARBA00023242"/>
    </source>
</evidence>
<evidence type="ECO:0000256" key="8">
    <source>
        <dbReference type="PROSITE-ProRule" id="PRU00472"/>
    </source>
</evidence>
<proteinExistence type="inferred from homology"/>
<comment type="subcellular location">
    <subcellularLocation>
        <location evidence="1 7">Nucleus</location>
    </subcellularLocation>
</comment>
<keyword evidence="5" id="KW-0862">Zinc</keyword>
<keyword evidence="4 8" id="KW-0863">Zinc-finger</keyword>
<keyword evidence="2 7" id="KW-0240">DNA-directed RNA polymerase</keyword>
<evidence type="ECO:0000256" key="3">
    <source>
        <dbReference type="ARBA" id="ARBA00022723"/>
    </source>
</evidence>
<evidence type="ECO:0000256" key="4">
    <source>
        <dbReference type="ARBA" id="ARBA00022771"/>
    </source>
</evidence>
<protein>
    <recommendedName>
        <fullName evidence="7">DNA-directed RNA polymerase subunit</fullName>
    </recommendedName>
</protein>
<evidence type="ECO:0000256" key="1">
    <source>
        <dbReference type="ARBA" id="ARBA00004123"/>
    </source>
</evidence>
<organism evidence="11 12">
    <name type="scientific">Lodderomyces beijingensis</name>
    <dbReference type="NCBI Taxonomy" id="1775926"/>
    <lineage>
        <taxon>Eukaryota</taxon>
        <taxon>Fungi</taxon>
        <taxon>Dikarya</taxon>
        <taxon>Ascomycota</taxon>
        <taxon>Saccharomycotina</taxon>
        <taxon>Pichiomycetes</taxon>
        <taxon>Debaryomycetaceae</taxon>
        <taxon>Candida/Lodderomyces clade</taxon>
        <taxon>Lodderomyces</taxon>
    </lineage>
</organism>
<keyword evidence="6 7" id="KW-0539">Nucleus</keyword>
<dbReference type="PROSITE" id="PS51133">
    <property type="entry name" value="ZF_TFIIS_2"/>
    <property type="match status" value="1"/>
</dbReference>
<gene>
    <name evidence="11" type="ORF">LODBEIA_P38480</name>
</gene>